<dbReference type="InterPro" id="IPR027417">
    <property type="entry name" value="P-loop_NTPase"/>
</dbReference>
<dbReference type="SUPFAM" id="SSF52172">
    <property type="entry name" value="CheY-like"/>
    <property type="match status" value="1"/>
</dbReference>
<dbReference type="GO" id="GO:0006355">
    <property type="term" value="P:regulation of DNA-templated transcription"/>
    <property type="evidence" value="ECO:0007669"/>
    <property type="project" value="InterPro"/>
</dbReference>
<dbReference type="Gene3D" id="1.10.10.60">
    <property type="entry name" value="Homeodomain-like"/>
    <property type="match status" value="1"/>
</dbReference>
<dbReference type="SMART" id="SM00448">
    <property type="entry name" value="REC"/>
    <property type="match status" value="1"/>
</dbReference>
<dbReference type="Gene3D" id="1.10.8.60">
    <property type="match status" value="1"/>
</dbReference>
<dbReference type="PROSITE" id="PS00688">
    <property type="entry name" value="SIGMA54_INTERACT_3"/>
    <property type="match status" value="1"/>
</dbReference>
<dbReference type="SUPFAM" id="SSF52540">
    <property type="entry name" value="P-loop containing nucleoside triphosphate hydrolases"/>
    <property type="match status" value="1"/>
</dbReference>
<reference evidence="9" key="1">
    <citation type="submission" date="2017-02" db="EMBL/GenBank/DDBJ databases">
        <authorList>
            <person name="Varghese N."/>
            <person name="Submissions S."/>
        </authorList>
    </citation>
    <scope>NUCLEOTIDE SEQUENCE [LARGE SCALE GENOMIC DNA]</scope>
    <source>
        <strain evidence="9">ATCC 700200</strain>
    </source>
</reference>
<evidence type="ECO:0000313" key="8">
    <source>
        <dbReference type="EMBL" id="SKB05292.1"/>
    </source>
</evidence>
<protein>
    <submittedName>
        <fullName evidence="8">Two-component system, NtrC family, nitrogen regulation response regulator GlnG</fullName>
    </submittedName>
</protein>
<dbReference type="InterPro" id="IPR002078">
    <property type="entry name" value="Sigma_54_int"/>
</dbReference>
<feature type="modified residue" description="4-aspartylphosphate" evidence="5">
    <location>
        <position position="52"/>
    </location>
</feature>
<dbReference type="GO" id="GO:0000160">
    <property type="term" value="P:phosphorelay signal transduction system"/>
    <property type="evidence" value="ECO:0007669"/>
    <property type="project" value="InterPro"/>
</dbReference>
<dbReference type="InterPro" id="IPR011006">
    <property type="entry name" value="CheY-like_superfamily"/>
</dbReference>
<evidence type="ECO:0000256" key="3">
    <source>
        <dbReference type="ARBA" id="ARBA00023015"/>
    </source>
</evidence>
<dbReference type="RefSeq" id="WP_078815379.1">
    <property type="nucleotide sequence ID" value="NZ_FUYE01000018.1"/>
</dbReference>
<dbReference type="InterPro" id="IPR025944">
    <property type="entry name" value="Sigma_54_int_dom_CS"/>
</dbReference>
<dbReference type="InterPro" id="IPR001789">
    <property type="entry name" value="Sig_transdc_resp-reg_receiver"/>
</dbReference>
<evidence type="ECO:0000256" key="2">
    <source>
        <dbReference type="ARBA" id="ARBA00022840"/>
    </source>
</evidence>
<proteinExistence type="predicted"/>
<keyword evidence="3" id="KW-0805">Transcription regulation</keyword>
<dbReference type="InterPro" id="IPR009057">
    <property type="entry name" value="Homeodomain-like_sf"/>
</dbReference>
<organism evidence="8 9">
    <name type="scientific">Prosthecobacter debontii</name>
    <dbReference type="NCBI Taxonomy" id="48467"/>
    <lineage>
        <taxon>Bacteria</taxon>
        <taxon>Pseudomonadati</taxon>
        <taxon>Verrucomicrobiota</taxon>
        <taxon>Verrucomicrobiia</taxon>
        <taxon>Verrucomicrobiales</taxon>
        <taxon>Verrucomicrobiaceae</taxon>
        <taxon>Prosthecobacter</taxon>
    </lineage>
</organism>
<evidence type="ECO:0000259" key="7">
    <source>
        <dbReference type="PROSITE" id="PS50110"/>
    </source>
</evidence>
<dbReference type="AlphaFoldDB" id="A0A1T4YU53"/>
<keyword evidence="4" id="KW-0804">Transcription</keyword>
<dbReference type="OrthoDB" id="9802354at2"/>
<dbReference type="Pfam" id="PF14532">
    <property type="entry name" value="Sigma54_activ_2"/>
    <property type="match status" value="1"/>
</dbReference>
<dbReference type="Pfam" id="PF00072">
    <property type="entry name" value="Response_reg"/>
    <property type="match status" value="1"/>
</dbReference>
<evidence type="ECO:0000313" key="9">
    <source>
        <dbReference type="Proteomes" id="UP000190774"/>
    </source>
</evidence>
<dbReference type="GO" id="GO:0005524">
    <property type="term" value="F:ATP binding"/>
    <property type="evidence" value="ECO:0007669"/>
    <property type="project" value="UniProtKB-KW"/>
</dbReference>
<dbReference type="STRING" id="48467.SAMN02745166_04224"/>
<dbReference type="Pfam" id="PF25601">
    <property type="entry name" value="AAA_lid_14"/>
    <property type="match status" value="1"/>
</dbReference>
<name>A0A1T4YU53_9BACT</name>
<evidence type="ECO:0000256" key="5">
    <source>
        <dbReference type="PROSITE-ProRule" id="PRU00169"/>
    </source>
</evidence>
<sequence length="434" mass="46873">MSRVLIIEDEYALAAALATVVRRLGAEPVVAASGQGGLDKAQRQQFDAVLLDIGLPDMSGLKVLSALRAGPTPPPILIITAHGSLENALEARRLGAHDYFLKPLNLAEIQPQIRALLDLPRLDLPPSFASPDPSLMIGNAPEMQRAFAQIAQAAAARVPVLLTGQHGTGKTLAAEIIAAQSSASPLTRYRYDEWPAEQAEATLQQCLDEARNGGVLLLEEISLLPLHLQATLARTITEPGAPRVLATSASDLREAITQGRFREDLFYQISVLQVTLPALSHRTEDIPALAAELLKNAAPGKDLHLSVEALGLLKACPWPGNVRELAAAMQHAAAVCTSPQVLPRHLPPSLQATGQDTSHLDTALVRSMTAWLDQKLTCPVENTPDYDTLLAQIEKPLLTELLARYEDKPTRLAAALNMNRATLRRKLRELLGRE</sequence>
<dbReference type="SUPFAM" id="SSF46689">
    <property type="entry name" value="Homeodomain-like"/>
    <property type="match status" value="1"/>
</dbReference>
<dbReference type="Proteomes" id="UP000190774">
    <property type="component" value="Unassembled WGS sequence"/>
</dbReference>
<dbReference type="PROSITE" id="PS50045">
    <property type="entry name" value="SIGMA54_INTERACT_4"/>
    <property type="match status" value="1"/>
</dbReference>
<keyword evidence="9" id="KW-1185">Reference proteome</keyword>
<accession>A0A1T4YU53</accession>
<evidence type="ECO:0000259" key="6">
    <source>
        <dbReference type="PROSITE" id="PS50045"/>
    </source>
</evidence>
<dbReference type="PROSITE" id="PS50110">
    <property type="entry name" value="RESPONSE_REGULATORY"/>
    <property type="match status" value="1"/>
</dbReference>
<dbReference type="EMBL" id="FUYE01000018">
    <property type="protein sequence ID" value="SKB05292.1"/>
    <property type="molecule type" value="Genomic_DNA"/>
</dbReference>
<keyword evidence="5" id="KW-0597">Phosphoprotein</keyword>
<evidence type="ECO:0000256" key="1">
    <source>
        <dbReference type="ARBA" id="ARBA00022741"/>
    </source>
</evidence>
<feature type="domain" description="Sigma-54 factor interaction" evidence="6">
    <location>
        <begin position="136"/>
        <end position="334"/>
    </location>
</feature>
<keyword evidence="1" id="KW-0547">Nucleotide-binding</keyword>
<gene>
    <name evidence="8" type="ORF">SAMN02745166_04224</name>
</gene>
<dbReference type="Gene3D" id="3.40.50.300">
    <property type="entry name" value="P-loop containing nucleotide triphosphate hydrolases"/>
    <property type="match status" value="1"/>
</dbReference>
<dbReference type="Gene3D" id="3.40.50.2300">
    <property type="match status" value="1"/>
</dbReference>
<evidence type="ECO:0000256" key="4">
    <source>
        <dbReference type="ARBA" id="ARBA00023163"/>
    </source>
</evidence>
<keyword evidence="2" id="KW-0067">ATP-binding</keyword>
<dbReference type="PANTHER" id="PTHR32071">
    <property type="entry name" value="TRANSCRIPTIONAL REGULATORY PROTEIN"/>
    <property type="match status" value="1"/>
</dbReference>
<dbReference type="CDD" id="cd00156">
    <property type="entry name" value="REC"/>
    <property type="match status" value="1"/>
</dbReference>
<feature type="domain" description="Response regulatory" evidence="7">
    <location>
        <begin position="3"/>
        <end position="117"/>
    </location>
</feature>
<dbReference type="InterPro" id="IPR058031">
    <property type="entry name" value="AAA_lid_NorR"/>
</dbReference>